<name>A0A811KAP1_9BILA</name>
<evidence type="ECO:0000256" key="10">
    <source>
        <dbReference type="ARBA" id="ARBA00022989"/>
    </source>
</evidence>
<dbReference type="AlphaFoldDB" id="A0A811KAP1"/>
<dbReference type="GO" id="GO:0006024">
    <property type="term" value="P:glycosaminoglycan biosynthetic process"/>
    <property type="evidence" value="ECO:0007669"/>
    <property type="project" value="UniProtKB-ARBA"/>
</dbReference>
<keyword evidence="17" id="KW-1185">Reference proteome</keyword>
<evidence type="ECO:0000256" key="7">
    <source>
        <dbReference type="ARBA" id="ARBA00022679"/>
    </source>
</evidence>
<keyword evidence="13" id="KW-0325">Glycoprotein</keyword>
<keyword evidence="7" id="KW-0808">Transferase</keyword>
<evidence type="ECO:0000256" key="5">
    <source>
        <dbReference type="ARBA" id="ARBA00008661"/>
    </source>
</evidence>
<comment type="similarity">
    <text evidence="5 15">Belongs to the glycosyltransferase 31 family.</text>
</comment>
<evidence type="ECO:0000313" key="17">
    <source>
        <dbReference type="Proteomes" id="UP000614601"/>
    </source>
</evidence>
<dbReference type="FunFam" id="3.90.550.50:FF:000018">
    <property type="entry name" value="Hexosyltransferase"/>
    <property type="match status" value="1"/>
</dbReference>
<comment type="pathway">
    <text evidence="4">Glycan metabolism; heparan sulfate biosynthesis.</text>
</comment>
<dbReference type="OrthoDB" id="1158011at2759"/>
<dbReference type="Proteomes" id="UP000614601">
    <property type="component" value="Unassembled WGS sequence"/>
</dbReference>
<dbReference type="EMBL" id="CAJFDH010000002">
    <property type="protein sequence ID" value="CAD5212450.1"/>
    <property type="molecule type" value="Genomic_DNA"/>
</dbReference>
<keyword evidence="14" id="KW-0464">Manganese</keyword>
<keyword evidence="6 15" id="KW-0328">Glycosyltransferase</keyword>
<evidence type="ECO:0000256" key="12">
    <source>
        <dbReference type="ARBA" id="ARBA00023136"/>
    </source>
</evidence>
<dbReference type="Pfam" id="PF01762">
    <property type="entry name" value="Galactosyl_T"/>
    <property type="match status" value="1"/>
</dbReference>
<evidence type="ECO:0000256" key="13">
    <source>
        <dbReference type="ARBA" id="ARBA00023180"/>
    </source>
</evidence>
<dbReference type="GO" id="GO:0047220">
    <property type="term" value="F:galactosylxylosylprotein 3-beta-galactosyltransferase activity"/>
    <property type="evidence" value="ECO:0007669"/>
    <property type="project" value="TreeGrafter"/>
</dbReference>
<dbReference type="GO" id="GO:0000139">
    <property type="term" value="C:Golgi membrane"/>
    <property type="evidence" value="ECO:0007669"/>
    <property type="project" value="UniProtKB-SubCell"/>
</dbReference>
<comment type="cofactor">
    <cofactor evidence="1">
        <name>Mn(2+)</name>
        <dbReference type="ChEBI" id="CHEBI:29035"/>
    </cofactor>
</comment>
<comment type="caution">
    <text evidence="16">The sequence shown here is derived from an EMBL/GenBank/DDBJ whole genome shotgun (WGS) entry which is preliminary data.</text>
</comment>
<dbReference type="InterPro" id="IPR002659">
    <property type="entry name" value="Glyco_trans_31"/>
</dbReference>
<accession>A0A811KAP1</accession>
<sequence length="323" mass="37269">MKVVLKHRPVCVALVFLAILAVFYIGRISGPDSSCKEVVNSLQQPQTHEKPKSFLLILIMSSPAEWTERQTVRSTWIKSASSHDVKYLFPIGTKSLSKDLFDKLDKEQERYGDLAFIDKLEESFDNLAKKTAFSIEIGVKLHDFEYVLKTDTDSFVQIGRLIKAIKDVAHPMLYYGFLDGRAKPFRRGKYREKDWVLCDRYLPYHLGGGYVLSYNLAEYIADHTHLLRFYRAEDVSVGVWLAGVQVKYLHDPRFDTEYISRGCNNNYLVTHKHTQEMMYAMADNVKQSGQMCQKEFQSRPSYVYDFSVPPSQCCQRLNGSKIP</sequence>
<evidence type="ECO:0000256" key="14">
    <source>
        <dbReference type="ARBA" id="ARBA00023211"/>
    </source>
</evidence>
<comment type="subcellular location">
    <subcellularLocation>
        <location evidence="2 15">Golgi apparatus membrane</location>
        <topology evidence="2 15">Single-pass type II membrane protein</topology>
    </subcellularLocation>
</comment>
<gene>
    <name evidence="16" type="ORF">BOKJ2_LOCUS4251</name>
</gene>
<dbReference type="Gene3D" id="3.90.550.50">
    <property type="match status" value="1"/>
</dbReference>
<evidence type="ECO:0000256" key="4">
    <source>
        <dbReference type="ARBA" id="ARBA00005093"/>
    </source>
</evidence>
<evidence type="ECO:0000256" key="15">
    <source>
        <dbReference type="RuleBase" id="RU363063"/>
    </source>
</evidence>
<evidence type="ECO:0000313" key="16">
    <source>
        <dbReference type="EMBL" id="CAD5212450.1"/>
    </source>
</evidence>
<dbReference type="Proteomes" id="UP000783686">
    <property type="component" value="Unassembled WGS sequence"/>
</dbReference>
<keyword evidence="11 15" id="KW-0333">Golgi apparatus</keyword>
<comment type="pathway">
    <text evidence="3">Glycan metabolism; chondroitin sulfate biosynthesis.</text>
</comment>
<dbReference type="EMBL" id="CAJFCW020000002">
    <property type="protein sequence ID" value="CAG9096095.1"/>
    <property type="molecule type" value="Genomic_DNA"/>
</dbReference>
<dbReference type="GO" id="GO:0006493">
    <property type="term" value="P:protein O-linked glycosylation"/>
    <property type="evidence" value="ECO:0007669"/>
    <property type="project" value="TreeGrafter"/>
</dbReference>
<evidence type="ECO:0000256" key="9">
    <source>
        <dbReference type="ARBA" id="ARBA00022968"/>
    </source>
</evidence>
<reference evidence="16" key="1">
    <citation type="submission" date="2020-09" db="EMBL/GenBank/DDBJ databases">
        <authorList>
            <person name="Kikuchi T."/>
        </authorList>
    </citation>
    <scope>NUCLEOTIDE SEQUENCE</scope>
    <source>
        <strain evidence="16">SH1</strain>
    </source>
</reference>
<keyword evidence="12" id="KW-0472">Membrane</keyword>
<evidence type="ECO:0000256" key="6">
    <source>
        <dbReference type="ARBA" id="ARBA00022676"/>
    </source>
</evidence>
<keyword evidence="9" id="KW-0735">Signal-anchor</keyword>
<dbReference type="PANTHER" id="PTHR11214">
    <property type="entry name" value="BETA-1,3-N-ACETYLGLUCOSAMINYLTRANSFERASE"/>
    <property type="match status" value="1"/>
</dbReference>
<keyword evidence="10" id="KW-1133">Transmembrane helix</keyword>
<protein>
    <recommendedName>
        <fullName evidence="15">Hexosyltransferase</fullName>
        <ecNumber evidence="15">2.4.1.-</ecNumber>
    </recommendedName>
</protein>
<dbReference type="PANTHER" id="PTHR11214:SF3">
    <property type="entry name" value="BETA-1,3-GALACTOSYLTRANSFERASE 6"/>
    <property type="match status" value="1"/>
</dbReference>
<evidence type="ECO:0000256" key="3">
    <source>
        <dbReference type="ARBA" id="ARBA00004840"/>
    </source>
</evidence>
<proteinExistence type="inferred from homology"/>
<evidence type="ECO:0000256" key="8">
    <source>
        <dbReference type="ARBA" id="ARBA00022692"/>
    </source>
</evidence>
<organism evidence="16 17">
    <name type="scientific">Bursaphelenchus okinawaensis</name>
    <dbReference type="NCBI Taxonomy" id="465554"/>
    <lineage>
        <taxon>Eukaryota</taxon>
        <taxon>Metazoa</taxon>
        <taxon>Ecdysozoa</taxon>
        <taxon>Nematoda</taxon>
        <taxon>Chromadorea</taxon>
        <taxon>Rhabditida</taxon>
        <taxon>Tylenchina</taxon>
        <taxon>Tylenchomorpha</taxon>
        <taxon>Aphelenchoidea</taxon>
        <taxon>Aphelenchoididae</taxon>
        <taxon>Bursaphelenchus</taxon>
    </lineage>
</organism>
<keyword evidence="8" id="KW-0812">Transmembrane</keyword>
<evidence type="ECO:0000256" key="11">
    <source>
        <dbReference type="ARBA" id="ARBA00023034"/>
    </source>
</evidence>
<evidence type="ECO:0000256" key="2">
    <source>
        <dbReference type="ARBA" id="ARBA00004323"/>
    </source>
</evidence>
<evidence type="ECO:0000256" key="1">
    <source>
        <dbReference type="ARBA" id="ARBA00001936"/>
    </source>
</evidence>
<dbReference type="EC" id="2.4.1.-" evidence="15"/>